<dbReference type="Proteomes" id="UP000772434">
    <property type="component" value="Unassembled WGS sequence"/>
</dbReference>
<sequence>MHKRKFEPIVELAPLPSLSREVFIPKDVVHPFKQKGLSTENSTSTLAASLPYPSPQKKVRTIIRPAVREPRKRPRATPHSKVATQESAESTVTYEDTVGDWFGAGADSTEDVFGGAELASVASTSQSNGYGAIQGSEEDLLHYVDAVQSACVGFTLLHRRLFVVEGWDKVKRQGTNQWFHFEASSTTSAESLVCRCSHGAFICFHKRYYMAYGSYDFTTNDEPTDGPCPRIILFDIEKLDMNGDRAFYRFSVAKAQDSLGLYTRSVVTHEGSDRGDGIWKCSKRDGNNCIHVLAARKYMRREDADETGENTNEGAVADGGFNICECAFSSDIPKSNHSIRAISHLPILPPRWSMLPNEHEMYQRPLALKCPPILLKLGDNASCACRDGSRAYYDPSLPSVTRECNVYTVSQGFRVTVELQSCPKCPVESRRYIGPDLRELGVFNYNNSALFSHELLNEYIIAFTGSETPMEAWVRHITYRYMETAESIPFVAGGLFRAAWFAYARLLALEGDKHCPMCGTHPDNIIWDGVSISFGRKHVNGDLEPPTLTSDNSAERPSKPCASQQWLSDGNKRKELRDWIERGGLNSVKPGKNKDEEKEVVAALKRVEMVPELQQWLTLQNDDLGAIFNARLGWDVVDEDGGKWRPQREYVALFRVLCAEESAMQTLNRSALKTLEKFVAKPCLETAKDMIAIPALYRILEREQFREGGYSQQTLGVCKWMLKRGNEVLAKLLSLNGTLPPGLETCSSEASSTKTEIREWEKTGCFYGLPQIRERPKYPGISHDGKADVAKDMAGCRKFYEQYSQKRLTGGIMACWCSHSICYGFHCIPVGEGRNDVFSALITRWPKAPKRVVYDFACALGPYCLTREPEFFADTQFVIDGFHSEGHSKCSPSAFLKTYADVDPTLAAINSSAGECGNSGLSRIRKSVSYMVQSRAIVYTWVFLSIWNRFQIQKLYKKVAALQ</sequence>
<protein>
    <recommendedName>
        <fullName evidence="2">HMG domain-containing protein</fullName>
    </recommendedName>
</protein>
<dbReference type="EMBL" id="JADNRY010000690">
    <property type="protein sequence ID" value="KAF9029754.1"/>
    <property type="molecule type" value="Genomic_DNA"/>
</dbReference>
<dbReference type="InterPro" id="IPR040648">
    <property type="entry name" value="HMGXB3_CxC4"/>
</dbReference>
<reference evidence="3" key="1">
    <citation type="submission" date="2020-11" db="EMBL/GenBank/DDBJ databases">
        <authorList>
            <consortium name="DOE Joint Genome Institute"/>
            <person name="Ahrendt S."/>
            <person name="Riley R."/>
            <person name="Andreopoulos W."/>
            <person name="Labutti K."/>
            <person name="Pangilinan J."/>
            <person name="Ruiz-Duenas F.J."/>
            <person name="Barrasa J.M."/>
            <person name="Sanchez-Garcia M."/>
            <person name="Camarero S."/>
            <person name="Miyauchi S."/>
            <person name="Serrano A."/>
            <person name="Linde D."/>
            <person name="Babiker R."/>
            <person name="Drula E."/>
            <person name="Ayuso-Fernandez I."/>
            <person name="Pacheco R."/>
            <person name="Padilla G."/>
            <person name="Ferreira P."/>
            <person name="Barriuso J."/>
            <person name="Kellner H."/>
            <person name="Castanera R."/>
            <person name="Alfaro M."/>
            <person name="Ramirez L."/>
            <person name="Pisabarro A.G."/>
            <person name="Kuo A."/>
            <person name="Tritt A."/>
            <person name="Lipzen A."/>
            <person name="He G."/>
            <person name="Yan M."/>
            <person name="Ng V."/>
            <person name="Cullen D."/>
            <person name="Martin F."/>
            <person name="Rosso M.-N."/>
            <person name="Henrissat B."/>
            <person name="Hibbett D."/>
            <person name="Martinez A.T."/>
            <person name="Grigoriev I.V."/>
        </authorList>
    </citation>
    <scope>NUCLEOTIDE SEQUENCE</scope>
    <source>
        <strain evidence="3">AH 40177</strain>
    </source>
</reference>
<evidence type="ECO:0000256" key="1">
    <source>
        <dbReference type="SAM" id="MobiDB-lite"/>
    </source>
</evidence>
<comment type="caution">
    <text evidence="3">The sequence shown here is derived from an EMBL/GenBank/DDBJ whole genome shotgun (WGS) entry which is preliminary data.</text>
</comment>
<evidence type="ECO:0000313" key="4">
    <source>
        <dbReference type="Proteomes" id="UP000772434"/>
    </source>
</evidence>
<evidence type="ECO:0000259" key="2">
    <source>
        <dbReference type="Pfam" id="PF18717"/>
    </source>
</evidence>
<accession>A0A9P5P155</accession>
<gene>
    <name evidence="3" type="ORF">BDP27DRAFT_1246478</name>
</gene>
<proteinExistence type="predicted"/>
<keyword evidence="4" id="KW-1185">Reference proteome</keyword>
<dbReference type="PANTHER" id="PTHR34305">
    <property type="entry name" value="EXPRESSED PROTEIN"/>
    <property type="match status" value="1"/>
</dbReference>
<dbReference type="PANTHER" id="PTHR34305:SF1">
    <property type="entry name" value="SWIM-TYPE DOMAIN-CONTAINING PROTEIN"/>
    <property type="match status" value="1"/>
</dbReference>
<dbReference type="AlphaFoldDB" id="A0A9P5P155"/>
<organism evidence="3 4">
    <name type="scientific">Rhodocollybia butyracea</name>
    <dbReference type="NCBI Taxonomy" id="206335"/>
    <lineage>
        <taxon>Eukaryota</taxon>
        <taxon>Fungi</taxon>
        <taxon>Dikarya</taxon>
        <taxon>Basidiomycota</taxon>
        <taxon>Agaricomycotina</taxon>
        <taxon>Agaricomycetes</taxon>
        <taxon>Agaricomycetidae</taxon>
        <taxon>Agaricales</taxon>
        <taxon>Marasmiineae</taxon>
        <taxon>Omphalotaceae</taxon>
        <taxon>Rhodocollybia</taxon>
    </lineage>
</organism>
<dbReference type="Pfam" id="PF18717">
    <property type="entry name" value="CxC4"/>
    <property type="match status" value="1"/>
</dbReference>
<name>A0A9P5P155_9AGAR</name>
<feature type="domain" description="HMG" evidence="2">
    <location>
        <begin position="371"/>
        <end position="503"/>
    </location>
</feature>
<evidence type="ECO:0000313" key="3">
    <source>
        <dbReference type="EMBL" id="KAF9029754.1"/>
    </source>
</evidence>
<feature type="region of interest" description="Disordered" evidence="1">
    <location>
        <begin position="543"/>
        <end position="568"/>
    </location>
</feature>
<dbReference type="OrthoDB" id="5598737at2759"/>
<feature type="region of interest" description="Disordered" evidence="1">
    <location>
        <begin position="66"/>
        <end position="89"/>
    </location>
</feature>